<evidence type="ECO:0000259" key="8">
    <source>
        <dbReference type="Pfam" id="PF12704"/>
    </source>
</evidence>
<protein>
    <submittedName>
        <fullName evidence="9">ABC transporter permease</fullName>
    </submittedName>
</protein>
<organism evidence="9 10">
    <name type="scientific">Bradymonas sediminis</name>
    <dbReference type="NCBI Taxonomy" id="1548548"/>
    <lineage>
        <taxon>Bacteria</taxon>
        <taxon>Deltaproteobacteria</taxon>
        <taxon>Bradymonadales</taxon>
        <taxon>Bradymonadaceae</taxon>
        <taxon>Bradymonas</taxon>
    </lineage>
</organism>
<keyword evidence="3" id="KW-0812">Transmembrane</keyword>
<evidence type="ECO:0000256" key="3">
    <source>
        <dbReference type="ARBA" id="ARBA00022692"/>
    </source>
</evidence>
<evidence type="ECO:0000256" key="6">
    <source>
        <dbReference type="ARBA" id="ARBA00038076"/>
    </source>
</evidence>
<dbReference type="Pfam" id="PF02687">
    <property type="entry name" value="FtsX"/>
    <property type="match status" value="1"/>
</dbReference>
<comment type="similarity">
    <text evidence="6">Belongs to the ABC-4 integral membrane protein family.</text>
</comment>
<dbReference type="AlphaFoldDB" id="A0A2Z4FMV1"/>
<evidence type="ECO:0000259" key="7">
    <source>
        <dbReference type="Pfam" id="PF02687"/>
    </source>
</evidence>
<dbReference type="InterPro" id="IPR003838">
    <property type="entry name" value="ABC3_permease_C"/>
</dbReference>
<dbReference type="InterPro" id="IPR050250">
    <property type="entry name" value="Macrolide_Exporter_MacB"/>
</dbReference>
<accession>A0A2Z4FMV1</accession>
<comment type="subcellular location">
    <subcellularLocation>
        <location evidence="1">Cell membrane</location>
        <topology evidence="1">Multi-pass membrane protein</topology>
    </subcellularLocation>
</comment>
<evidence type="ECO:0000256" key="1">
    <source>
        <dbReference type="ARBA" id="ARBA00004651"/>
    </source>
</evidence>
<reference evidence="9 10" key="1">
    <citation type="submission" date="2018-06" db="EMBL/GenBank/DDBJ databases">
        <title>Lujinxingia sediminis gen. nov. sp. nov., a new facultative anaerobic member of the class Deltaproteobacteria, and proposal of Lujinxingaceae fam. nov.</title>
        <authorList>
            <person name="Guo L.-Y."/>
            <person name="Li C.-M."/>
            <person name="Wang S."/>
            <person name="Du Z.-J."/>
        </authorList>
    </citation>
    <scope>NUCLEOTIDE SEQUENCE [LARGE SCALE GENOMIC DNA]</scope>
    <source>
        <strain evidence="9 10">FA350</strain>
    </source>
</reference>
<sequence>MKYRDTIGMAVGAIARNKVRSFLTALGIIIGVASIIAIVQIGEATTRNVTDQISSIGSNLIMISPGRARRGRGMAQPFEVADYQALQNEIPDLHVAPVAGRGVTMVYGNLNHDAQVIGTTNDYLVVRNREIVAGRGFSAEELDSGAPVCVLGQTIIDTIFGRDDPLGQVLRINKIACQVIGILDPKGNSMGSDEDDFALMPLKAVQRRLLGSQDITGISVSVAQGADTTQAKAEIEALLRQRRPPAPDGTDDFRVHDMQEIVETLQGVTQALTALLGVVAAVSLLVGGIGIMNIMLVSVTERTREIGLRLAIGARARDVLTQFLIEAIAVSCLGGFLGIVLGLAGSWAAVRAMDMPFVFSPSVALIGFSFSAAIGVIFGYLPARKAAHLNPIEALRHE</sequence>
<name>A0A2Z4FMV1_9DELT</name>
<dbReference type="OrthoDB" id="9802264at2"/>
<gene>
    <name evidence="9" type="ORF">DN745_13620</name>
</gene>
<evidence type="ECO:0000313" key="10">
    <source>
        <dbReference type="Proteomes" id="UP000249799"/>
    </source>
</evidence>
<keyword evidence="10" id="KW-1185">Reference proteome</keyword>
<dbReference type="RefSeq" id="WP_111335675.1">
    <property type="nucleotide sequence ID" value="NZ_CP030032.1"/>
</dbReference>
<keyword evidence="5" id="KW-0472">Membrane</keyword>
<dbReference type="PANTHER" id="PTHR30572:SF4">
    <property type="entry name" value="ABC TRANSPORTER PERMEASE YTRF"/>
    <property type="match status" value="1"/>
</dbReference>
<evidence type="ECO:0000313" key="9">
    <source>
        <dbReference type="EMBL" id="AWV90311.1"/>
    </source>
</evidence>
<proteinExistence type="inferred from homology"/>
<evidence type="ECO:0000256" key="5">
    <source>
        <dbReference type="ARBA" id="ARBA00023136"/>
    </source>
</evidence>
<evidence type="ECO:0000256" key="2">
    <source>
        <dbReference type="ARBA" id="ARBA00022475"/>
    </source>
</evidence>
<keyword evidence="4" id="KW-1133">Transmembrane helix</keyword>
<dbReference type="KEGG" id="bsed:DN745_13620"/>
<feature type="domain" description="ABC3 transporter permease C-terminal" evidence="7">
    <location>
        <begin position="278"/>
        <end position="391"/>
    </location>
</feature>
<dbReference type="GO" id="GO:0022857">
    <property type="term" value="F:transmembrane transporter activity"/>
    <property type="evidence" value="ECO:0007669"/>
    <property type="project" value="TreeGrafter"/>
</dbReference>
<dbReference type="PANTHER" id="PTHR30572">
    <property type="entry name" value="MEMBRANE COMPONENT OF TRANSPORTER-RELATED"/>
    <property type="match status" value="1"/>
</dbReference>
<dbReference type="InterPro" id="IPR025857">
    <property type="entry name" value="MacB_PCD"/>
</dbReference>
<dbReference type="GO" id="GO:0005886">
    <property type="term" value="C:plasma membrane"/>
    <property type="evidence" value="ECO:0007669"/>
    <property type="project" value="UniProtKB-SubCell"/>
</dbReference>
<dbReference type="Pfam" id="PF12704">
    <property type="entry name" value="MacB_PCD"/>
    <property type="match status" value="1"/>
</dbReference>
<evidence type="ECO:0000256" key="4">
    <source>
        <dbReference type="ARBA" id="ARBA00022989"/>
    </source>
</evidence>
<dbReference type="Proteomes" id="UP000249799">
    <property type="component" value="Chromosome"/>
</dbReference>
<feature type="domain" description="MacB-like periplasmic core" evidence="8">
    <location>
        <begin position="21"/>
        <end position="238"/>
    </location>
</feature>
<keyword evidence="2" id="KW-1003">Cell membrane</keyword>
<dbReference type="EMBL" id="CP030032">
    <property type="protein sequence ID" value="AWV90311.1"/>
    <property type="molecule type" value="Genomic_DNA"/>
</dbReference>